<dbReference type="RefSeq" id="WP_345640733.1">
    <property type="nucleotide sequence ID" value="NZ_BAABEP010000002.1"/>
</dbReference>
<reference evidence="3" key="1">
    <citation type="journal article" date="2019" name="Int. J. Syst. Evol. Microbiol.">
        <title>The Global Catalogue of Microorganisms (GCM) 10K type strain sequencing project: providing services to taxonomists for standard genome sequencing and annotation.</title>
        <authorList>
            <consortium name="The Broad Institute Genomics Platform"/>
            <consortium name="The Broad Institute Genome Sequencing Center for Infectious Disease"/>
            <person name="Wu L."/>
            <person name="Ma J."/>
        </authorList>
    </citation>
    <scope>NUCLEOTIDE SEQUENCE [LARGE SCALE GENOMIC DNA]</scope>
    <source>
        <strain evidence="3">JCM 30846</strain>
    </source>
</reference>
<dbReference type="InterPro" id="IPR001128">
    <property type="entry name" value="Cyt_P450"/>
</dbReference>
<dbReference type="Pfam" id="PF00067">
    <property type="entry name" value="p450"/>
    <property type="match status" value="1"/>
</dbReference>
<name>A0ABP7DXC4_9ACTN</name>
<keyword evidence="3" id="KW-1185">Reference proteome</keyword>
<dbReference type="InterPro" id="IPR036396">
    <property type="entry name" value="Cyt_P450_sf"/>
</dbReference>
<evidence type="ECO:0000313" key="3">
    <source>
        <dbReference type="Proteomes" id="UP001499884"/>
    </source>
</evidence>
<gene>
    <name evidence="2" type="ORF">GCM10023082_06320</name>
</gene>
<protein>
    <submittedName>
        <fullName evidence="2">Cytochrome P450</fullName>
    </submittedName>
</protein>
<dbReference type="Gene3D" id="1.10.630.10">
    <property type="entry name" value="Cytochrome P450"/>
    <property type="match status" value="1"/>
</dbReference>
<dbReference type="SUPFAM" id="SSF48264">
    <property type="entry name" value="Cytochrome P450"/>
    <property type="match status" value="1"/>
</dbReference>
<dbReference type="EMBL" id="BAABEP010000002">
    <property type="protein sequence ID" value="GAA3711233.1"/>
    <property type="molecule type" value="Genomic_DNA"/>
</dbReference>
<comment type="caution">
    <text evidence="2">The sequence shown here is derived from an EMBL/GenBank/DDBJ whole genome shotgun (WGS) entry which is preliminary data.</text>
</comment>
<evidence type="ECO:0000313" key="2">
    <source>
        <dbReference type="EMBL" id="GAA3711233.1"/>
    </source>
</evidence>
<proteinExistence type="inferred from homology"/>
<organism evidence="2 3">
    <name type="scientific">Streptomyces tremellae</name>
    <dbReference type="NCBI Taxonomy" id="1124239"/>
    <lineage>
        <taxon>Bacteria</taxon>
        <taxon>Bacillati</taxon>
        <taxon>Actinomycetota</taxon>
        <taxon>Actinomycetes</taxon>
        <taxon>Kitasatosporales</taxon>
        <taxon>Streptomycetaceae</taxon>
        <taxon>Streptomyces</taxon>
    </lineage>
</organism>
<sequence>MPTHTSAPSCSVSLFDERVLADPYPTYTALRSTGPAVHLEQHGVWAVPGYAEVHAVLKDPVTFSSDGGVALTEQANSGILADSMMARDGEEHARLRQVLARRLSPRAVSKRREELSSRAHRLVADHTRTGFFESVALARQMVCETSGSLVGLTEPENSVLLAGTFDVFGPDNDRFRQALPEAAAMRAALERALSRETVAPDSLAAAAYTAVDRDKLTEPEAVALTCDYATASVDTTVLGLVETIARLAQDPVQWTRLRKDPDRAEAAFHEALRLDAPIQGRGRIVTRTTALGGVRIEAGEQLWLLYGSTGRDERKWGARADTYDLVRPFADRHLALGEGSHQCPGVSLALMQARCLLRALAHRCAHLAPAGDLVRALHNTVRGYTSVPVAVELSPHAGNATSPSAARRPR</sequence>
<evidence type="ECO:0000256" key="1">
    <source>
        <dbReference type="ARBA" id="ARBA00010617"/>
    </source>
</evidence>
<dbReference type="PANTHER" id="PTHR46696">
    <property type="entry name" value="P450, PUTATIVE (EUROFUNG)-RELATED"/>
    <property type="match status" value="1"/>
</dbReference>
<dbReference type="PANTHER" id="PTHR46696:SF1">
    <property type="entry name" value="CYTOCHROME P450 YJIB-RELATED"/>
    <property type="match status" value="1"/>
</dbReference>
<comment type="similarity">
    <text evidence="1">Belongs to the cytochrome P450 family.</text>
</comment>
<accession>A0ABP7DXC4</accession>
<dbReference type="Proteomes" id="UP001499884">
    <property type="component" value="Unassembled WGS sequence"/>
</dbReference>